<gene>
    <name evidence="1" type="ORF">ACI6Q5_21445</name>
</gene>
<evidence type="ECO:0000313" key="1">
    <source>
        <dbReference type="EMBL" id="MFO3707469.1"/>
    </source>
</evidence>
<dbReference type="RefSeq" id="WP_208622723.1">
    <property type="nucleotide sequence ID" value="NZ_JBJGBS010000224.1"/>
</dbReference>
<accession>A0ABW9MT75</accession>
<sequence length="177" mass="20218">MYRLGHLKDGQWCAHSHPAVFDSTDRIVAGVPRGDPVVFERMTECMEPPYYLLYLLHTSRGEAEPGRYQTPALELADVKAFLSRFGAFLSADARYDLWAHSPTSQATVVWDRHNQLFAYGPLARFSAALQAMGFTRGETVVPTPHEHHYRPEFDRLAKELLTMFDWSFSPLRSEDAQ</sequence>
<evidence type="ECO:0000313" key="2">
    <source>
        <dbReference type="Proteomes" id="UP001637990"/>
    </source>
</evidence>
<protein>
    <submittedName>
        <fullName evidence="1">Uncharacterized protein</fullName>
    </submittedName>
</protein>
<keyword evidence="2" id="KW-1185">Reference proteome</keyword>
<reference evidence="1 2" key="1">
    <citation type="submission" date="2024-11" db="EMBL/GenBank/DDBJ databases">
        <title>Genome sequencing of Xanthomonas codiaei.</title>
        <authorList>
            <person name="Studholme D.J."/>
        </authorList>
    </citation>
    <scope>NUCLEOTIDE SEQUENCE [LARGE SCALE GENOMIC DNA]</scope>
    <source>
        <strain evidence="1 2">NCPPB 4350</strain>
    </source>
</reference>
<comment type="caution">
    <text evidence="1">The sequence shown here is derived from an EMBL/GenBank/DDBJ whole genome shotgun (WGS) entry which is preliminary data.</text>
</comment>
<dbReference type="EMBL" id="JBJGBS010000224">
    <property type="protein sequence ID" value="MFO3707469.1"/>
    <property type="molecule type" value="Genomic_DNA"/>
</dbReference>
<proteinExistence type="predicted"/>
<name>A0ABW9MT75_9XANT</name>
<dbReference type="Proteomes" id="UP001637990">
    <property type="component" value="Unassembled WGS sequence"/>
</dbReference>
<organism evidence="1 2">
    <name type="scientific">Xanthomonas codiaei</name>
    <dbReference type="NCBI Taxonomy" id="56463"/>
    <lineage>
        <taxon>Bacteria</taxon>
        <taxon>Pseudomonadati</taxon>
        <taxon>Pseudomonadota</taxon>
        <taxon>Gammaproteobacteria</taxon>
        <taxon>Lysobacterales</taxon>
        <taxon>Lysobacteraceae</taxon>
        <taxon>Xanthomonas</taxon>
    </lineage>
</organism>